<dbReference type="InterPro" id="IPR023465">
    <property type="entry name" value="Riboflavin_kinase_dom_sf"/>
</dbReference>
<dbReference type="NCBIfam" id="TIGR00083">
    <property type="entry name" value="ribF"/>
    <property type="match status" value="1"/>
</dbReference>
<keyword evidence="9 15" id="KW-0418">Kinase</keyword>
<dbReference type="Proteomes" id="UP000319576">
    <property type="component" value="Chromosome"/>
</dbReference>
<dbReference type="InterPro" id="IPR015865">
    <property type="entry name" value="Riboflavin_kinase_bac/euk"/>
</dbReference>
<keyword evidence="7 15" id="KW-0548">Nucleotidyltransferase</keyword>
<evidence type="ECO:0000256" key="14">
    <source>
        <dbReference type="ARBA" id="ARBA00049494"/>
    </source>
</evidence>
<dbReference type="PIRSF" id="PIRSF004491">
    <property type="entry name" value="FAD_Synth"/>
    <property type="match status" value="1"/>
</dbReference>
<evidence type="ECO:0000256" key="15">
    <source>
        <dbReference type="PIRNR" id="PIRNR004491"/>
    </source>
</evidence>
<dbReference type="GO" id="GO:0009398">
    <property type="term" value="P:FMN biosynthetic process"/>
    <property type="evidence" value="ECO:0007669"/>
    <property type="project" value="UniProtKB-UniRule"/>
</dbReference>
<dbReference type="InterPro" id="IPR015864">
    <property type="entry name" value="FAD_synthase"/>
</dbReference>
<proteinExistence type="inferred from homology"/>
<evidence type="ECO:0000259" key="16">
    <source>
        <dbReference type="SMART" id="SM00904"/>
    </source>
</evidence>
<comment type="pathway">
    <text evidence="2 15">Cofactor biosynthesis; FAD biosynthesis; FAD from FMN: step 1/1.</text>
</comment>
<evidence type="ECO:0000256" key="10">
    <source>
        <dbReference type="ARBA" id="ARBA00022827"/>
    </source>
</evidence>
<evidence type="ECO:0000256" key="7">
    <source>
        <dbReference type="ARBA" id="ARBA00022695"/>
    </source>
</evidence>
<dbReference type="GO" id="GO:0009231">
    <property type="term" value="P:riboflavin biosynthetic process"/>
    <property type="evidence" value="ECO:0007669"/>
    <property type="project" value="InterPro"/>
</dbReference>
<name>A0A517XYW6_9BACT</name>
<protein>
    <recommendedName>
        <fullName evidence="15">Riboflavin biosynthesis protein</fullName>
    </recommendedName>
    <domain>
        <recommendedName>
            <fullName evidence="15">Riboflavin kinase</fullName>
            <ecNumber evidence="15">2.7.1.26</ecNumber>
        </recommendedName>
        <alternativeName>
            <fullName evidence="15">Flavokinase</fullName>
        </alternativeName>
    </domain>
    <domain>
        <recommendedName>
            <fullName evidence="15">FMN adenylyltransferase</fullName>
            <ecNumber evidence="15">2.7.7.2</ecNumber>
        </recommendedName>
        <alternativeName>
            <fullName evidence="15">FAD pyrophosphorylase</fullName>
        </alternativeName>
        <alternativeName>
            <fullName evidence="15">FAD synthase</fullName>
        </alternativeName>
    </domain>
</protein>
<evidence type="ECO:0000256" key="2">
    <source>
        <dbReference type="ARBA" id="ARBA00004726"/>
    </source>
</evidence>
<evidence type="ECO:0000256" key="5">
    <source>
        <dbReference type="ARBA" id="ARBA00022643"/>
    </source>
</evidence>
<dbReference type="FunFam" id="2.40.30.30:FF:000003">
    <property type="entry name" value="Riboflavin biosynthesis protein"/>
    <property type="match status" value="1"/>
</dbReference>
<dbReference type="FunFam" id="3.40.50.620:FF:000021">
    <property type="entry name" value="Riboflavin biosynthesis protein"/>
    <property type="match status" value="1"/>
</dbReference>
<dbReference type="InterPro" id="IPR002606">
    <property type="entry name" value="Riboflavin_kinase_bac"/>
</dbReference>
<keyword evidence="11 15" id="KW-0067">ATP-binding</keyword>
<dbReference type="InterPro" id="IPR023468">
    <property type="entry name" value="Riboflavin_kinase"/>
</dbReference>
<dbReference type="NCBIfam" id="TIGR00125">
    <property type="entry name" value="cyt_tran_rel"/>
    <property type="match status" value="1"/>
</dbReference>
<evidence type="ECO:0000256" key="8">
    <source>
        <dbReference type="ARBA" id="ARBA00022741"/>
    </source>
</evidence>
<evidence type="ECO:0000256" key="12">
    <source>
        <dbReference type="ARBA" id="ARBA00023268"/>
    </source>
</evidence>
<dbReference type="Pfam" id="PF01687">
    <property type="entry name" value="Flavokinase"/>
    <property type="match status" value="1"/>
</dbReference>
<dbReference type="Gene3D" id="3.40.50.620">
    <property type="entry name" value="HUPs"/>
    <property type="match status" value="1"/>
</dbReference>
<dbReference type="SMART" id="SM00904">
    <property type="entry name" value="Flavokinase"/>
    <property type="match status" value="1"/>
</dbReference>
<organism evidence="17 18">
    <name type="scientific">Urbifossiella limnaea</name>
    <dbReference type="NCBI Taxonomy" id="2528023"/>
    <lineage>
        <taxon>Bacteria</taxon>
        <taxon>Pseudomonadati</taxon>
        <taxon>Planctomycetota</taxon>
        <taxon>Planctomycetia</taxon>
        <taxon>Gemmatales</taxon>
        <taxon>Gemmataceae</taxon>
        <taxon>Urbifossiella</taxon>
    </lineage>
</organism>
<keyword evidence="4 15" id="KW-0285">Flavoprotein</keyword>
<evidence type="ECO:0000256" key="13">
    <source>
        <dbReference type="ARBA" id="ARBA00047880"/>
    </source>
</evidence>
<evidence type="ECO:0000256" key="1">
    <source>
        <dbReference type="ARBA" id="ARBA00002121"/>
    </source>
</evidence>
<dbReference type="SUPFAM" id="SSF82114">
    <property type="entry name" value="Riboflavin kinase-like"/>
    <property type="match status" value="1"/>
</dbReference>
<evidence type="ECO:0000256" key="4">
    <source>
        <dbReference type="ARBA" id="ARBA00022630"/>
    </source>
</evidence>
<evidence type="ECO:0000256" key="6">
    <source>
        <dbReference type="ARBA" id="ARBA00022679"/>
    </source>
</evidence>
<dbReference type="EMBL" id="CP036273">
    <property type="protein sequence ID" value="QDU22704.1"/>
    <property type="molecule type" value="Genomic_DNA"/>
</dbReference>
<evidence type="ECO:0000256" key="11">
    <source>
        <dbReference type="ARBA" id="ARBA00022840"/>
    </source>
</evidence>
<dbReference type="OrthoDB" id="9803667at2"/>
<dbReference type="PANTHER" id="PTHR22749">
    <property type="entry name" value="RIBOFLAVIN KINASE/FMN ADENYLYLTRANSFERASE"/>
    <property type="match status" value="1"/>
</dbReference>
<dbReference type="SUPFAM" id="SSF52374">
    <property type="entry name" value="Nucleotidylyl transferase"/>
    <property type="match status" value="1"/>
</dbReference>
<accession>A0A517XYW6</accession>
<keyword evidence="10 15" id="KW-0274">FAD</keyword>
<dbReference type="PANTHER" id="PTHR22749:SF6">
    <property type="entry name" value="RIBOFLAVIN KINASE"/>
    <property type="match status" value="1"/>
</dbReference>
<evidence type="ECO:0000313" key="18">
    <source>
        <dbReference type="Proteomes" id="UP000319576"/>
    </source>
</evidence>
<dbReference type="UniPathway" id="UPA00277">
    <property type="reaction ID" value="UER00407"/>
</dbReference>
<dbReference type="KEGG" id="uli:ETAA1_46890"/>
<comment type="catalytic activity">
    <reaction evidence="13 15">
        <text>riboflavin + ATP = FMN + ADP + H(+)</text>
        <dbReference type="Rhea" id="RHEA:14357"/>
        <dbReference type="ChEBI" id="CHEBI:15378"/>
        <dbReference type="ChEBI" id="CHEBI:30616"/>
        <dbReference type="ChEBI" id="CHEBI:57986"/>
        <dbReference type="ChEBI" id="CHEBI:58210"/>
        <dbReference type="ChEBI" id="CHEBI:456216"/>
        <dbReference type="EC" id="2.7.1.26"/>
    </reaction>
</comment>
<dbReference type="GO" id="GO:0006747">
    <property type="term" value="P:FAD biosynthetic process"/>
    <property type="evidence" value="ECO:0007669"/>
    <property type="project" value="UniProtKB-UniRule"/>
</dbReference>
<dbReference type="GO" id="GO:0003919">
    <property type="term" value="F:FMN adenylyltransferase activity"/>
    <property type="evidence" value="ECO:0007669"/>
    <property type="project" value="UniProtKB-UniRule"/>
</dbReference>
<dbReference type="AlphaFoldDB" id="A0A517XYW6"/>
<dbReference type="InterPro" id="IPR014729">
    <property type="entry name" value="Rossmann-like_a/b/a_fold"/>
</dbReference>
<comment type="similarity">
    <text evidence="15">Belongs to the ribF family.</text>
</comment>
<reference evidence="17 18" key="1">
    <citation type="submission" date="2019-02" db="EMBL/GenBank/DDBJ databases">
        <title>Deep-cultivation of Planctomycetes and their phenomic and genomic characterization uncovers novel biology.</title>
        <authorList>
            <person name="Wiegand S."/>
            <person name="Jogler M."/>
            <person name="Boedeker C."/>
            <person name="Pinto D."/>
            <person name="Vollmers J."/>
            <person name="Rivas-Marin E."/>
            <person name="Kohn T."/>
            <person name="Peeters S.H."/>
            <person name="Heuer A."/>
            <person name="Rast P."/>
            <person name="Oberbeckmann S."/>
            <person name="Bunk B."/>
            <person name="Jeske O."/>
            <person name="Meyerdierks A."/>
            <person name="Storesund J.E."/>
            <person name="Kallscheuer N."/>
            <person name="Luecker S."/>
            <person name="Lage O.M."/>
            <person name="Pohl T."/>
            <person name="Merkel B.J."/>
            <person name="Hornburger P."/>
            <person name="Mueller R.-W."/>
            <person name="Bruemmer F."/>
            <person name="Labrenz M."/>
            <person name="Spormann A.M."/>
            <person name="Op den Camp H."/>
            <person name="Overmann J."/>
            <person name="Amann R."/>
            <person name="Jetten M.S.M."/>
            <person name="Mascher T."/>
            <person name="Medema M.H."/>
            <person name="Devos D.P."/>
            <person name="Kaster A.-K."/>
            <person name="Ovreas L."/>
            <person name="Rohde M."/>
            <person name="Galperin M.Y."/>
            <person name="Jogler C."/>
        </authorList>
    </citation>
    <scope>NUCLEOTIDE SEQUENCE [LARGE SCALE GENOMIC DNA]</scope>
    <source>
        <strain evidence="17 18">ETA_A1</strain>
    </source>
</reference>
<dbReference type="GO" id="GO:0008531">
    <property type="term" value="F:riboflavin kinase activity"/>
    <property type="evidence" value="ECO:0007669"/>
    <property type="project" value="UniProtKB-UniRule"/>
</dbReference>
<evidence type="ECO:0000256" key="9">
    <source>
        <dbReference type="ARBA" id="ARBA00022777"/>
    </source>
</evidence>
<gene>
    <name evidence="17" type="primary">ribF</name>
    <name evidence="17" type="ORF">ETAA1_46890</name>
</gene>
<dbReference type="UniPathway" id="UPA00276">
    <property type="reaction ID" value="UER00406"/>
</dbReference>
<dbReference type="GO" id="GO:0005524">
    <property type="term" value="F:ATP binding"/>
    <property type="evidence" value="ECO:0007669"/>
    <property type="project" value="UniProtKB-UniRule"/>
</dbReference>
<keyword evidence="8 15" id="KW-0547">Nucleotide-binding</keyword>
<comment type="function">
    <text evidence="1">Catalyzes the phosphorylation of riboflavin to FMN followed by the adenylation of FMN to FAD.</text>
</comment>
<comment type="pathway">
    <text evidence="3 15">Cofactor biosynthesis; FMN biosynthesis; FMN from riboflavin (ATP route): step 1/1.</text>
</comment>
<dbReference type="Gene3D" id="2.40.30.30">
    <property type="entry name" value="Riboflavin kinase-like"/>
    <property type="match status" value="1"/>
</dbReference>
<sequence length="311" mass="31737">MTTATLDRTAAAPPGFAGGAVTVGNFDGVHRGHQALVAAAARWAARLGGPAVAVTFDPPPYSVLVPDAPPRPPLTTTADRADLLRAAGADRVIVYRPDRELLALPPAAFVRDVLLRQLGSKAVVEGYDFRFGRGRAGDTAMLADLCAAAGVGFEEVPPLADADGPVSSSRVRAALLTGNVEGAAALLGRPYRVTGKVVSGARRGRTIGFPTANLGDVPTLLPGNGVYAVRAAVNGATWPAAANVGPNPTFSDDARKVEVHLIGFAGDLYGAALPVEFVAKLRDTRPFGGAAELVAQLARDVAAARGVLGGG</sequence>
<dbReference type="Pfam" id="PF06574">
    <property type="entry name" value="FAD_syn"/>
    <property type="match status" value="1"/>
</dbReference>
<keyword evidence="5 15" id="KW-0288">FMN</keyword>
<keyword evidence="6 15" id="KW-0808">Transferase</keyword>
<keyword evidence="18" id="KW-1185">Reference proteome</keyword>
<dbReference type="InterPro" id="IPR004821">
    <property type="entry name" value="Cyt_trans-like"/>
</dbReference>
<keyword evidence="12" id="KW-0511">Multifunctional enzyme</keyword>
<feature type="domain" description="Riboflavin kinase" evidence="16">
    <location>
        <begin position="186"/>
        <end position="309"/>
    </location>
</feature>
<comment type="catalytic activity">
    <reaction evidence="14 15">
        <text>FMN + ATP + H(+) = FAD + diphosphate</text>
        <dbReference type="Rhea" id="RHEA:17237"/>
        <dbReference type="ChEBI" id="CHEBI:15378"/>
        <dbReference type="ChEBI" id="CHEBI:30616"/>
        <dbReference type="ChEBI" id="CHEBI:33019"/>
        <dbReference type="ChEBI" id="CHEBI:57692"/>
        <dbReference type="ChEBI" id="CHEBI:58210"/>
        <dbReference type="EC" id="2.7.7.2"/>
    </reaction>
</comment>
<evidence type="ECO:0000256" key="3">
    <source>
        <dbReference type="ARBA" id="ARBA00005201"/>
    </source>
</evidence>
<dbReference type="EC" id="2.7.1.26" evidence="15"/>
<dbReference type="EC" id="2.7.7.2" evidence="15"/>
<dbReference type="CDD" id="cd02064">
    <property type="entry name" value="FAD_synthetase_N"/>
    <property type="match status" value="1"/>
</dbReference>
<dbReference type="RefSeq" id="WP_145242652.1">
    <property type="nucleotide sequence ID" value="NZ_CP036273.1"/>
</dbReference>
<evidence type="ECO:0000313" key="17">
    <source>
        <dbReference type="EMBL" id="QDU22704.1"/>
    </source>
</evidence>